<gene>
    <name evidence="2" type="ORF">HMPREF9943_00183</name>
</gene>
<sequence>MLGVFFILLPIIILSVALIKRLELKYWLGLYIIYTTAFIYFTMINPIITDGFFGLIIMFIFLVCISLNLFIYIGRRKINKQ</sequence>
<reference evidence="2 3" key="1">
    <citation type="submission" date="2013-02" db="EMBL/GenBank/DDBJ databases">
        <title>The Genome Sequence of Lactobacillus catenaformis F0143.</title>
        <authorList>
            <consortium name="The Broad Institute Genome Sequencing Platform"/>
            <person name="Earl A."/>
            <person name="Ward D."/>
            <person name="Feldgarden M."/>
            <person name="Gevers D."/>
            <person name="Izard J."/>
            <person name="Blanton J.M."/>
            <person name="Mathney J."/>
            <person name="Dewhirst F.E."/>
            <person name="Young S.K."/>
            <person name="Zeng Q."/>
            <person name="Gargeya S."/>
            <person name="Fitzgerald M."/>
            <person name="Haas B."/>
            <person name="Abouelleil A."/>
            <person name="Alvarado L."/>
            <person name="Arachchi H.M."/>
            <person name="Berlin A."/>
            <person name="Chapman S.B."/>
            <person name="Gearin G."/>
            <person name="Goldberg J."/>
            <person name="Griggs A."/>
            <person name="Gujja S."/>
            <person name="Hansen M."/>
            <person name="Heiman D."/>
            <person name="Howarth C."/>
            <person name="Larimer J."/>
            <person name="Lui A."/>
            <person name="MacDonald P.J.P."/>
            <person name="McCowen C."/>
            <person name="Montmayeur A."/>
            <person name="Murphy C."/>
            <person name="Neiman D."/>
            <person name="Pearson M."/>
            <person name="Priest M."/>
            <person name="Roberts A."/>
            <person name="Saif S."/>
            <person name="Shea T."/>
            <person name="Sisk P."/>
            <person name="Stolte C."/>
            <person name="Sykes S."/>
            <person name="Wortman J."/>
            <person name="Nusbaum C."/>
            <person name="Birren B."/>
        </authorList>
    </citation>
    <scope>NUCLEOTIDE SEQUENCE [LARGE SCALE GENOMIC DNA]</scope>
    <source>
        <strain evidence="2 3">OT 569</strain>
    </source>
</reference>
<feature type="transmembrane region" description="Helical" evidence="1">
    <location>
        <begin position="6"/>
        <end position="22"/>
    </location>
</feature>
<keyword evidence="1" id="KW-0472">Membrane</keyword>
<comment type="caution">
    <text evidence="2">The sequence shown here is derived from an EMBL/GenBank/DDBJ whole genome shotgun (WGS) entry which is preliminary data.</text>
</comment>
<keyword evidence="1" id="KW-1133">Transmembrane helix</keyword>
<evidence type="ECO:0000313" key="3">
    <source>
        <dbReference type="Proteomes" id="UP000011758"/>
    </source>
</evidence>
<dbReference type="BioCyc" id="ECAT999415-HMP:GTTI-192-MONOMER"/>
<accession>M2Q586</accession>
<dbReference type="AlphaFoldDB" id="M2Q586"/>
<feature type="transmembrane region" description="Helical" evidence="1">
    <location>
        <begin position="29"/>
        <end position="48"/>
    </location>
</feature>
<name>M2Q586_9FIRM</name>
<protein>
    <submittedName>
        <fullName evidence="2">Uncharacterized protein</fullName>
    </submittedName>
</protein>
<keyword evidence="1" id="KW-0812">Transmembrane</keyword>
<dbReference type="RefSeq" id="WP_004801194.1">
    <property type="nucleotide sequence ID" value="NZ_KB446646.1"/>
</dbReference>
<organism evidence="2 3">
    <name type="scientific">Eggerthia catenaformis OT 569 = DSM 20559</name>
    <dbReference type="NCBI Taxonomy" id="999415"/>
    <lineage>
        <taxon>Bacteria</taxon>
        <taxon>Bacillati</taxon>
        <taxon>Bacillota</taxon>
        <taxon>Erysipelotrichia</taxon>
        <taxon>Erysipelotrichales</taxon>
        <taxon>Coprobacillaceae</taxon>
        <taxon>Eggerthia</taxon>
    </lineage>
</organism>
<feature type="transmembrane region" description="Helical" evidence="1">
    <location>
        <begin position="54"/>
        <end position="73"/>
    </location>
</feature>
<evidence type="ECO:0000313" key="2">
    <source>
        <dbReference type="EMBL" id="EMD17396.1"/>
    </source>
</evidence>
<evidence type="ECO:0000256" key="1">
    <source>
        <dbReference type="SAM" id="Phobius"/>
    </source>
</evidence>
<dbReference type="Proteomes" id="UP000011758">
    <property type="component" value="Unassembled WGS sequence"/>
</dbReference>
<proteinExistence type="predicted"/>
<keyword evidence="3" id="KW-1185">Reference proteome</keyword>
<dbReference type="EMBL" id="AGEJ01000005">
    <property type="protein sequence ID" value="EMD17396.1"/>
    <property type="molecule type" value="Genomic_DNA"/>
</dbReference>